<keyword evidence="4" id="KW-1185">Reference proteome</keyword>
<dbReference type="eggNOG" id="ENOG502QSB1">
    <property type="taxonomic scope" value="Eukaryota"/>
</dbReference>
<dbReference type="InterPro" id="IPR043129">
    <property type="entry name" value="ATPase_NBD"/>
</dbReference>
<dbReference type="SUPFAM" id="SSF53067">
    <property type="entry name" value="Actin-like ATPase domain"/>
    <property type="match status" value="1"/>
</dbReference>
<accession>A0A0L0FDY3</accession>
<proteinExistence type="predicted"/>
<dbReference type="Pfam" id="PF02685">
    <property type="entry name" value="Glucokinase"/>
    <property type="match status" value="1"/>
</dbReference>
<gene>
    <name evidence="3" type="ORF">SARC_12793</name>
</gene>
<evidence type="ECO:0000256" key="1">
    <source>
        <dbReference type="ARBA" id="ARBA00022679"/>
    </source>
</evidence>
<keyword evidence="2 3" id="KW-0418">Kinase</keyword>
<dbReference type="GO" id="GO:0006096">
    <property type="term" value="P:glycolytic process"/>
    <property type="evidence" value="ECO:0007669"/>
    <property type="project" value="InterPro"/>
</dbReference>
<dbReference type="PANTHER" id="PTHR47363:SF1">
    <property type="entry name" value="GLUCOKINASE"/>
    <property type="match status" value="1"/>
</dbReference>
<dbReference type="GO" id="GO:0005524">
    <property type="term" value="F:ATP binding"/>
    <property type="evidence" value="ECO:0007669"/>
    <property type="project" value="InterPro"/>
</dbReference>
<dbReference type="EMBL" id="KQ244184">
    <property type="protein sequence ID" value="KNC74666.1"/>
    <property type="molecule type" value="Genomic_DNA"/>
</dbReference>
<dbReference type="GeneID" id="25913297"/>
<organism evidence="3 4">
    <name type="scientific">Sphaeroforma arctica JP610</name>
    <dbReference type="NCBI Taxonomy" id="667725"/>
    <lineage>
        <taxon>Eukaryota</taxon>
        <taxon>Ichthyosporea</taxon>
        <taxon>Ichthyophonida</taxon>
        <taxon>Sphaeroforma</taxon>
    </lineage>
</organism>
<dbReference type="GO" id="GO:0005536">
    <property type="term" value="F:D-glucose binding"/>
    <property type="evidence" value="ECO:0007669"/>
    <property type="project" value="InterPro"/>
</dbReference>
<feature type="non-terminal residue" evidence="3">
    <location>
        <position position="129"/>
    </location>
</feature>
<keyword evidence="1" id="KW-0808">Transferase</keyword>
<evidence type="ECO:0000256" key="2">
    <source>
        <dbReference type="ARBA" id="ARBA00022777"/>
    </source>
</evidence>
<dbReference type="AlphaFoldDB" id="A0A0L0FDY3"/>
<dbReference type="RefSeq" id="XP_014148568.1">
    <property type="nucleotide sequence ID" value="XM_014293093.1"/>
</dbReference>
<dbReference type="OrthoDB" id="10251652at2759"/>
<evidence type="ECO:0000313" key="3">
    <source>
        <dbReference type="EMBL" id="KNC74666.1"/>
    </source>
</evidence>
<dbReference type="InterPro" id="IPR003836">
    <property type="entry name" value="Glucokinase"/>
</dbReference>
<evidence type="ECO:0000313" key="4">
    <source>
        <dbReference type="Proteomes" id="UP000054560"/>
    </source>
</evidence>
<reference evidence="3 4" key="1">
    <citation type="submission" date="2011-02" db="EMBL/GenBank/DDBJ databases">
        <title>The Genome Sequence of Sphaeroforma arctica JP610.</title>
        <authorList>
            <consortium name="The Broad Institute Genome Sequencing Platform"/>
            <person name="Russ C."/>
            <person name="Cuomo C."/>
            <person name="Young S.K."/>
            <person name="Zeng Q."/>
            <person name="Gargeya S."/>
            <person name="Alvarado L."/>
            <person name="Berlin A."/>
            <person name="Chapman S.B."/>
            <person name="Chen Z."/>
            <person name="Freedman E."/>
            <person name="Gellesch M."/>
            <person name="Goldberg J."/>
            <person name="Griggs A."/>
            <person name="Gujja S."/>
            <person name="Heilman E."/>
            <person name="Heiman D."/>
            <person name="Howarth C."/>
            <person name="Mehta T."/>
            <person name="Neiman D."/>
            <person name="Pearson M."/>
            <person name="Roberts A."/>
            <person name="Saif S."/>
            <person name="Shea T."/>
            <person name="Shenoy N."/>
            <person name="Sisk P."/>
            <person name="Stolte C."/>
            <person name="Sykes S."/>
            <person name="White J."/>
            <person name="Yandava C."/>
            <person name="Burger G."/>
            <person name="Gray M.W."/>
            <person name="Holland P.W.H."/>
            <person name="King N."/>
            <person name="Lang F.B.F."/>
            <person name="Roger A.J."/>
            <person name="Ruiz-Trillo I."/>
            <person name="Haas B."/>
            <person name="Nusbaum C."/>
            <person name="Birren B."/>
        </authorList>
    </citation>
    <scope>NUCLEOTIDE SEQUENCE [LARGE SCALE GENOMIC DNA]</scope>
    <source>
        <strain evidence="3 4">JP610</strain>
    </source>
</reference>
<dbReference type="GO" id="GO:0004340">
    <property type="term" value="F:glucokinase activity"/>
    <property type="evidence" value="ECO:0007669"/>
    <property type="project" value="InterPro"/>
</dbReference>
<dbReference type="STRING" id="667725.A0A0L0FDY3"/>
<dbReference type="PANTHER" id="PTHR47363">
    <property type="entry name" value="GLUCOKINASE"/>
    <property type="match status" value="1"/>
</dbReference>
<dbReference type="Proteomes" id="UP000054560">
    <property type="component" value="Unassembled WGS sequence"/>
</dbReference>
<dbReference type="Gene3D" id="3.30.420.40">
    <property type="match status" value="1"/>
</dbReference>
<name>A0A0L0FDY3_9EUKA</name>
<protein>
    <submittedName>
        <fullName evidence="3">Glucokinase</fullName>
    </submittedName>
</protein>
<sequence>MSVGLLVGDCGGTNTRLKLIELDTSGELESVARGASAPGKVAFEKKYQNEEYSDFLSVVKKFIEESGGKAPEAACLACAGPILGNTVLFTNIEEGWFIDGAVLEESLGIKKVMLVNDFTAMGYVLDVVF</sequence>